<accession>A0AB34G2R7</accession>
<dbReference type="Proteomes" id="UP001163105">
    <property type="component" value="Unassembled WGS sequence"/>
</dbReference>
<keyword evidence="4" id="KW-1185">Reference proteome</keyword>
<dbReference type="PANTHER" id="PTHR11559">
    <property type="entry name" value="CARBOXYLESTERASE"/>
    <property type="match status" value="1"/>
</dbReference>
<protein>
    <submittedName>
        <fullName evidence="3">Acetylcholinesterase</fullName>
    </submittedName>
</protein>
<evidence type="ECO:0000313" key="4">
    <source>
        <dbReference type="Proteomes" id="UP001163105"/>
    </source>
</evidence>
<evidence type="ECO:0000256" key="1">
    <source>
        <dbReference type="SAM" id="SignalP"/>
    </source>
</evidence>
<proteinExistence type="predicted"/>
<gene>
    <name evidence="3" type="ORF">O9K51_00205</name>
</gene>
<evidence type="ECO:0000259" key="2">
    <source>
        <dbReference type="Pfam" id="PF00135"/>
    </source>
</evidence>
<comment type="caution">
    <text evidence="3">The sequence shown here is derived from an EMBL/GenBank/DDBJ whole genome shotgun (WGS) entry which is preliminary data.</text>
</comment>
<dbReference type="InterPro" id="IPR050309">
    <property type="entry name" value="Type-B_Carboxylest/Lipase"/>
</dbReference>
<feature type="signal peptide" evidence="1">
    <location>
        <begin position="1"/>
        <end position="22"/>
    </location>
</feature>
<name>A0AB34G2R7_9HYPO</name>
<dbReference type="Pfam" id="PF00135">
    <property type="entry name" value="COesterase"/>
    <property type="match status" value="1"/>
</dbReference>
<evidence type="ECO:0000313" key="3">
    <source>
        <dbReference type="EMBL" id="KAJ6445444.1"/>
    </source>
</evidence>
<feature type="chain" id="PRO_5044303676" evidence="1">
    <location>
        <begin position="23"/>
        <end position="535"/>
    </location>
</feature>
<keyword evidence="1" id="KW-0732">Signal</keyword>
<dbReference type="Gene3D" id="3.40.50.1820">
    <property type="entry name" value="alpha/beta hydrolase"/>
    <property type="match status" value="1"/>
</dbReference>
<dbReference type="EMBL" id="JAQHRD010000001">
    <property type="protein sequence ID" value="KAJ6445444.1"/>
    <property type="molecule type" value="Genomic_DNA"/>
</dbReference>
<reference evidence="3" key="1">
    <citation type="submission" date="2023-01" db="EMBL/GenBank/DDBJ databases">
        <title>The growth and conidiation of Purpureocillium lavendulum are regulated by nitrogen source and histone H3K14 acetylation.</title>
        <authorList>
            <person name="Tang P."/>
            <person name="Han J."/>
            <person name="Zhang C."/>
            <person name="Tang P."/>
            <person name="Qi F."/>
            <person name="Zhang K."/>
            <person name="Liang L."/>
        </authorList>
    </citation>
    <scope>NUCLEOTIDE SEQUENCE</scope>
    <source>
        <strain evidence="3">YMF1.00683</strain>
    </source>
</reference>
<sequence length="535" mass="58418">MWLLSTMITLITALMSPNNVTELPPLFTAAPSAVIPQGTIKGFRDAHCNSVYLGIPFAATTGGKNRWHPPQDVRPSTSQVEAVSYGATCPQAKVKKQYSRQGEDCLNLNIWAPPDARKSSALPVFVFMYGGAMVTGSNSNPQLQGTNFARKDVIYVNFNTRESIFAYPHSSEIDEAYPGQSQNLGILDVNKALEWVHSNIRAFGGNPDHIVFGGHSSGSVQVDHYLWNHPDTWLKGAVQMSANAMSGPAYAPMDEAMDAVAAEVGCPAAGNRQLECLRKVDIYTLETAMFNSTLNTWFTPVIDDITRHADYAFRFNQGKYPSHVSLLTGTADKEGNIFSLVYGKAGNFSSWINTFDADCAHIPDCVLRGAYKDLDSESRRIGTQYGDARFNCPVDYLIDMRSGTQSTWVYRFFGKYDNVVGPPNTAPTHGTEVPFFHGGHECFDSLEGVTSEQQALADFTHDWFVAWIKNPAAGPGWAKASPGSGPLVKLGMPGANTELTRVDGSTADYNALCKKVYAPAFPKYPVVQSGWAGTR</sequence>
<feature type="domain" description="Carboxylesterase type B" evidence="2">
    <location>
        <begin position="31"/>
        <end position="480"/>
    </location>
</feature>
<dbReference type="AlphaFoldDB" id="A0AB34G2R7"/>
<organism evidence="3 4">
    <name type="scientific">Purpureocillium lavendulum</name>
    <dbReference type="NCBI Taxonomy" id="1247861"/>
    <lineage>
        <taxon>Eukaryota</taxon>
        <taxon>Fungi</taxon>
        <taxon>Dikarya</taxon>
        <taxon>Ascomycota</taxon>
        <taxon>Pezizomycotina</taxon>
        <taxon>Sordariomycetes</taxon>
        <taxon>Hypocreomycetidae</taxon>
        <taxon>Hypocreales</taxon>
        <taxon>Ophiocordycipitaceae</taxon>
        <taxon>Purpureocillium</taxon>
    </lineage>
</organism>
<dbReference type="InterPro" id="IPR029058">
    <property type="entry name" value="AB_hydrolase_fold"/>
</dbReference>
<dbReference type="SUPFAM" id="SSF53474">
    <property type="entry name" value="alpha/beta-Hydrolases"/>
    <property type="match status" value="1"/>
</dbReference>
<dbReference type="InterPro" id="IPR002018">
    <property type="entry name" value="CarbesteraseB"/>
</dbReference>